<keyword evidence="3" id="KW-1185">Reference proteome</keyword>
<evidence type="ECO:0000313" key="3">
    <source>
        <dbReference type="Proteomes" id="UP001431209"/>
    </source>
</evidence>
<evidence type="ECO:0000313" key="2">
    <source>
        <dbReference type="EMBL" id="KAL0488284.1"/>
    </source>
</evidence>
<comment type="caution">
    <text evidence="2">The sequence shown here is derived from an EMBL/GenBank/DDBJ whole genome shotgun (WGS) entry which is preliminary data.</text>
</comment>
<name>A0AAW2ZFZ0_9EUKA</name>
<feature type="region of interest" description="Disordered" evidence="1">
    <location>
        <begin position="211"/>
        <end position="290"/>
    </location>
</feature>
<feature type="region of interest" description="Disordered" evidence="1">
    <location>
        <begin position="323"/>
        <end position="386"/>
    </location>
</feature>
<organism evidence="2 3">
    <name type="scientific">Acrasis kona</name>
    <dbReference type="NCBI Taxonomy" id="1008807"/>
    <lineage>
        <taxon>Eukaryota</taxon>
        <taxon>Discoba</taxon>
        <taxon>Heterolobosea</taxon>
        <taxon>Tetramitia</taxon>
        <taxon>Eutetramitia</taxon>
        <taxon>Acrasidae</taxon>
        <taxon>Acrasis</taxon>
    </lineage>
</organism>
<feature type="compositionally biased region" description="Basic residues" evidence="1">
    <location>
        <begin position="361"/>
        <end position="371"/>
    </location>
</feature>
<dbReference type="EMBL" id="JAOPGA020001428">
    <property type="protein sequence ID" value="KAL0488284.1"/>
    <property type="molecule type" value="Genomic_DNA"/>
</dbReference>
<dbReference type="AlphaFoldDB" id="A0AAW2ZFZ0"/>
<dbReference type="Proteomes" id="UP001431209">
    <property type="component" value="Unassembled WGS sequence"/>
</dbReference>
<feature type="compositionally biased region" description="Basic and acidic residues" evidence="1">
    <location>
        <begin position="344"/>
        <end position="360"/>
    </location>
</feature>
<feature type="compositionally biased region" description="Polar residues" evidence="1">
    <location>
        <begin position="249"/>
        <end position="277"/>
    </location>
</feature>
<reference evidence="2 3" key="1">
    <citation type="submission" date="2024-03" db="EMBL/GenBank/DDBJ databases">
        <title>The Acrasis kona genome and developmental transcriptomes reveal deep origins of eukaryotic multicellular pathways.</title>
        <authorList>
            <person name="Sheikh S."/>
            <person name="Fu C.-J."/>
            <person name="Brown M.W."/>
            <person name="Baldauf S.L."/>
        </authorList>
    </citation>
    <scope>NUCLEOTIDE SEQUENCE [LARGE SCALE GENOMIC DNA]</scope>
    <source>
        <strain evidence="2 3">ATCC MYA-3509</strain>
    </source>
</reference>
<sequence length="386" mass="44030">MEGIEEEAAEILISFNTTCQQNKHTLEPQTNSNNNRTTQPIRLVESTRVWTIEGFTRKVNEDFYIYLHVGAIEDFFELEKFMYPLDDVGTIFENMYSFIYSVVYCYRNITGDLNRAISYWEARQVIQNTRLLDKVLYYEDTHRVTCVNYDEFAVMTGSLTVTEVVTVSIALVQIQARMFDPQRPLPPYNPHTSEWRNPELCIPNLDATRQHQQQHIHKEQSTVDSRRSQSLTMIQSQPSAQPVPPFLTRNHTYPNPSQHTSSSMPSASPCTLINDTATHAPPTLSPRNIRSNTIPQIHVSSQAPLLSPILPPIMQKVGVNQLDRPTAPSASPSPEPPVESSHASNKDPSRRGRPKIEKTLKLRMGKYKRSNNPKSYDELVTTFKLS</sequence>
<evidence type="ECO:0000256" key="1">
    <source>
        <dbReference type="SAM" id="MobiDB-lite"/>
    </source>
</evidence>
<feature type="compositionally biased region" description="Polar residues" evidence="1">
    <location>
        <begin position="228"/>
        <end position="240"/>
    </location>
</feature>
<gene>
    <name evidence="2" type="ORF">AKO1_015481</name>
</gene>
<accession>A0AAW2ZFZ0</accession>
<proteinExistence type="predicted"/>
<feature type="compositionally biased region" description="Basic and acidic residues" evidence="1">
    <location>
        <begin position="216"/>
        <end position="227"/>
    </location>
</feature>
<protein>
    <submittedName>
        <fullName evidence="2">Uncharacterized protein</fullName>
    </submittedName>
</protein>